<evidence type="ECO:0000256" key="2">
    <source>
        <dbReference type="ARBA" id="ARBA00022475"/>
    </source>
</evidence>
<dbReference type="PANTHER" id="PTHR33931">
    <property type="entry name" value="HOLIN-LIKE PROTEIN CIDA-RELATED"/>
    <property type="match status" value="1"/>
</dbReference>
<evidence type="ECO:0000256" key="6">
    <source>
        <dbReference type="SAM" id="Phobius"/>
    </source>
</evidence>
<dbReference type="PANTHER" id="PTHR33931:SF2">
    <property type="entry name" value="HOLIN-LIKE PROTEIN CIDA"/>
    <property type="match status" value="1"/>
</dbReference>
<protein>
    <recommendedName>
        <fullName evidence="9">Murein hydrolase transporter LrgA</fullName>
    </recommendedName>
</protein>
<dbReference type="GO" id="GO:0005886">
    <property type="term" value="C:plasma membrane"/>
    <property type="evidence" value="ECO:0007669"/>
    <property type="project" value="UniProtKB-SubCell"/>
</dbReference>
<gene>
    <name evidence="7" type="ORF">AAV32_06975</name>
</gene>
<keyword evidence="5 6" id="KW-0472">Membrane</keyword>
<evidence type="ECO:0000256" key="1">
    <source>
        <dbReference type="ARBA" id="ARBA00004651"/>
    </source>
</evidence>
<evidence type="ECO:0000313" key="8">
    <source>
        <dbReference type="Proteomes" id="UP000078084"/>
    </source>
</evidence>
<dbReference type="STRING" id="206506.AAV32_06975"/>
<organism evidence="7 8">
    <name type="scientific">Kerstersia gyiorum</name>
    <dbReference type="NCBI Taxonomy" id="206506"/>
    <lineage>
        <taxon>Bacteria</taxon>
        <taxon>Pseudomonadati</taxon>
        <taxon>Pseudomonadota</taxon>
        <taxon>Betaproteobacteria</taxon>
        <taxon>Burkholderiales</taxon>
        <taxon>Alcaligenaceae</taxon>
        <taxon>Kerstersia</taxon>
    </lineage>
</organism>
<evidence type="ECO:0000313" key="7">
    <source>
        <dbReference type="EMBL" id="KKO72093.1"/>
    </source>
</evidence>
<dbReference type="Pfam" id="PF03788">
    <property type="entry name" value="LrgA"/>
    <property type="match status" value="1"/>
</dbReference>
<feature type="transmembrane region" description="Helical" evidence="6">
    <location>
        <begin position="85"/>
        <end position="105"/>
    </location>
</feature>
<keyword evidence="8" id="KW-1185">Reference proteome</keyword>
<dbReference type="RefSeq" id="WP_068369574.1">
    <property type="nucleotide sequence ID" value="NZ_LBNE01000003.1"/>
</dbReference>
<keyword evidence="4 6" id="KW-1133">Transmembrane helix</keyword>
<sequence>MLETFAILMLCQGIGELLGRLLHLPVPGPVLGMVLLFCLLRARPPLLTRMEATANALLQHLSILFVPAGVGIIAAFGMLREHWLGILLSLVISTILTLVVTGLVARWMVDSDRKRAAGETDHE</sequence>
<comment type="caution">
    <text evidence="7">The sequence shown here is derived from an EMBL/GenBank/DDBJ whole genome shotgun (WGS) entry which is preliminary data.</text>
</comment>
<evidence type="ECO:0000256" key="5">
    <source>
        <dbReference type="ARBA" id="ARBA00023136"/>
    </source>
</evidence>
<accession>A0A171KT76</accession>
<keyword evidence="3 6" id="KW-0812">Transmembrane</keyword>
<name>A0A171KT76_9BURK</name>
<evidence type="ECO:0000256" key="3">
    <source>
        <dbReference type="ARBA" id="ARBA00022692"/>
    </source>
</evidence>
<dbReference type="Proteomes" id="UP000078084">
    <property type="component" value="Unassembled WGS sequence"/>
</dbReference>
<feature type="transmembrane region" description="Helical" evidence="6">
    <location>
        <begin position="61"/>
        <end position="79"/>
    </location>
</feature>
<dbReference type="AlphaFoldDB" id="A0A171KT76"/>
<evidence type="ECO:0000256" key="4">
    <source>
        <dbReference type="ARBA" id="ARBA00022989"/>
    </source>
</evidence>
<keyword evidence="2" id="KW-1003">Cell membrane</keyword>
<dbReference type="EMBL" id="LBNE01000003">
    <property type="protein sequence ID" value="KKO72093.1"/>
    <property type="molecule type" value="Genomic_DNA"/>
</dbReference>
<dbReference type="InterPro" id="IPR005538">
    <property type="entry name" value="LrgA/CidA"/>
</dbReference>
<reference evidence="7 8" key="1">
    <citation type="submission" date="2015-04" db="EMBL/GenBank/DDBJ databases">
        <title>Genome sequence of Kerstersia gyiorum CG1.</title>
        <authorList>
            <person name="Greninger A.L."/>
            <person name="Kozyreva V."/>
            <person name="Chaturvedi V."/>
        </authorList>
    </citation>
    <scope>NUCLEOTIDE SEQUENCE [LARGE SCALE GENOMIC DNA]</scope>
    <source>
        <strain evidence="7 8">CG1</strain>
    </source>
</reference>
<proteinExistence type="predicted"/>
<dbReference type="PATRIC" id="fig|206506.3.peg.1491"/>
<evidence type="ECO:0008006" key="9">
    <source>
        <dbReference type="Google" id="ProtNLM"/>
    </source>
</evidence>
<feature type="transmembrane region" description="Helical" evidence="6">
    <location>
        <begin position="20"/>
        <end position="40"/>
    </location>
</feature>
<comment type="subcellular location">
    <subcellularLocation>
        <location evidence="1">Cell membrane</location>
        <topology evidence="1">Multi-pass membrane protein</topology>
    </subcellularLocation>
</comment>